<dbReference type="RefSeq" id="WP_132572708.1">
    <property type="nucleotide sequence ID" value="NZ_CBCSGL010000012.1"/>
</dbReference>
<dbReference type="Proteomes" id="UP000295110">
    <property type="component" value="Unassembled WGS sequence"/>
</dbReference>
<evidence type="ECO:0000313" key="2">
    <source>
        <dbReference type="Proteomes" id="UP000295110"/>
    </source>
</evidence>
<gene>
    <name evidence="1" type="ORF">EV671_10165</name>
</gene>
<reference evidence="1 2" key="1">
    <citation type="submission" date="2019-03" db="EMBL/GenBank/DDBJ databases">
        <title>Genomic Encyclopedia of Type Strains, Phase IV (KMG-IV): sequencing the most valuable type-strain genomes for metagenomic binning, comparative biology and taxonomic classification.</title>
        <authorList>
            <person name="Goeker M."/>
        </authorList>
    </citation>
    <scope>NUCLEOTIDE SEQUENCE [LARGE SCALE GENOMIC DNA]</scope>
    <source>
        <strain evidence="1 2">DSM 654</strain>
    </source>
</reference>
<proteinExistence type="predicted"/>
<comment type="caution">
    <text evidence="1">The sequence shown here is derived from an EMBL/GenBank/DDBJ whole genome shotgun (WGS) entry which is preliminary data.</text>
</comment>
<dbReference type="OrthoDB" id="1420066at2"/>
<accession>A0A4R3UV59</accession>
<protein>
    <submittedName>
        <fullName evidence="1">Uncharacterized protein</fullName>
    </submittedName>
</protein>
<organism evidence="1 2">
    <name type="scientific">Roseateles saccharophilus</name>
    <name type="common">Pseudomonas saccharophila</name>
    <dbReference type="NCBI Taxonomy" id="304"/>
    <lineage>
        <taxon>Bacteria</taxon>
        <taxon>Pseudomonadati</taxon>
        <taxon>Pseudomonadota</taxon>
        <taxon>Betaproteobacteria</taxon>
        <taxon>Burkholderiales</taxon>
        <taxon>Sphaerotilaceae</taxon>
        <taxon>Roseateles</taxon>
    </lineage>
</organism>
<dbReference type="AlphaFoldDB" id="A0A4R3UV59"/>
<sequence>MHLAKRNIPLYLRNKRANKDARWLRRRAKTLVRALQSDLALSAAFGRRSVIVRMVAGMAPQPAKPTKIKRRVGFRLPPGFSVMESPEQALGSLSHLARAMAYEGLNDVYIDFSRLTQYDLGANALLDVLVDELDTQARRSKRVIRWRGNFPSDPAHVRFVRALGVIKRLKVEHEYLSKVDGDRLLLFDERCKHYVRAMRPREADRKTKVTVRFSDHINKCLKTIGRTMTPAARGRLCNYVGEILDNVEEHSGMFDWSIQGYLDTQLATPMCEITIFNFGASIAETFERLPDGHWTRDQIQTYMDLHTKKRLFGKTWRKEDLYTLLSLQGGVSTKNVSADSTRGNGSGDLIEFFQRVHSECSNGDSAQARMIILSGSTYIAFDGKYKMLTSETGLRTIAFNDKNDLRERPDPTYVRQLAGVSFPGTLISVKFPLSTAKSTQATSTGDAT</sequence>
<dbReference type="EMBL" id="SMBU01000016">
    <property type="protein sequence ID" value="TCU94583.1"/>
    <property type="molecule type" value="Genomic_DNA"/>
</dbReference>
<name>A0A4R3UV59_ROSSA</name>
<evidence type="ECO:0000313" key="1">
    <source>
        <dbReference type="EMBL" id="TCU94583.1"/>
    </source>
</evidence>
<keyword evidence="2" id="KW-1185">Reference proteome</keyword>